<dbReference type="FunFam" id="3.40.120.10:FF:000023">
    <property type="entry name" value="Phosphoacetylglucosamine mutase"/>
    <property type="match status" value="1"/>
</dbReference>
<evidence type="ECO:0000259" key="19">
    <source>
        <dbReference type="Pfam" id="PF00408"/>
    </source>
</evidence>
<comment type="similarity">
    <text evidence="3 14">Belongs to the phosphohexose mutase family.</text>
</comment>
<dbReference type="Gene3D" id="3.40.120.10">
    <property type="entry name" value="Alpha-D-Glucose-1,6-Bisphosphate, subunit A, domain 3"/>
    <property type="match status" value="2"/>
</dbReference>
<evidence type="ECO:0000256" key="3">
    <source>
        <dbReference type="ARBA" id="ARBA00010231"/>
    </source>
</evidence>
<evidence type="ECO:0000256" key="10">
    <source>
        <dbReference type="ARBA" id="ARBA00023316"/>
    </source>
</evidence>
<feature type="domain" description="Phosphoacetylglucosamine mutase AMG1" evidence="22">
    <location>
        <begin position="195"/>
        <end position="294"/>
    </location>
</feature>
<feature type="binding site" evidence="17">
    <location>
        <position position="291"/>
    </location>
    <ligand>
        <name>Mg(2+)</name>
        <dbReference type="ChEBI" id="CHEBI:18420"/>
    </ligand>
</feature>
<dbReference type="PANTHER" id="PTHR45955:SF1">
    <property type="entry name" value="PHOSPHOACETYLGLUCOSAMINE MUTASE"/>
    <property type="match status" value="1"/>
</dbReference>
<keyword evidence="5" id="KW-0597">Phosphoprotein</keyword>
<evidence type="ECO:0000256" key="7">
    <source>
        <dbReference type="ARBA" id="ARBA00022842"/>
    </source>
</evidence>
<evidence type="ECO:0000313" key="23">
    <source>
        <dbReference type="EMBL" id="KAF2771249.1"/>
    </source>
</evidence>
<dbReference type="InterPro" id="IPR005844">
    <property type="entry name" value="A-D-PHexomutase_a/b/a-I"/>
</dbReference>
<dbReference type="InterPro" id="IPR005843">
    <property type="entry name" value="A-D-PHexomutase_C"/>
</dbReference>
<dbReference type="PIRSF" id="PIRSF016408">
    <property type="entry name" value="PAGM"/>
    <property type="match status" value="1"/>
</dbReference>
<dbReference type="CDD" id="cd03086">
    <property type="entry name" value="PGM3"/>
    <property type="match status" value="1"/>
</dbReference>
<evidence type="ECO:0000256" key="4">
    <source>
        <dbReference type="ARBA" id="ARBA00012731"/>
    </source>
</evidence>
<feature type="region of interest" description="Disordered" evidence="18">
    <location>
        <begin position="545"/>
        <end position="577"/>
    </location>
</feature>
<proteinExistence type="inferred from homology"/>
<feature type="domain" description="Alpha-D-phosphohexomutase alpha/beta/alpha" evidence="20">
    <location>
        <begin position="61"/>
        <end position="94"/>
    </location>
</feature>
<keyword evidence="6 14" id="KW-0479">Metal-binding</keyword>
<dbReference type="PROSITE" id="PS00710">
    <property type="entry name" value="PGM_PMM"/>
    <property type="match status" value="1"/>
</dbReference>
<dbReference type="PANTHER" id="PTHR45955">
    <property type="entry name" value="PHOSPHOACETYLGLUCOSAMINE MUTASE"/>
    <property type="match status" value="1"/>
</dbReference>
<evidence type="ECO:0000259" key="21">
    <source>
        <dbReference type="Pfam" id="PF21404"/>
    </source>
</evidence>
<feature type="domain" description="Phosphoacetylglucosamine mutase AMG1" evidence="21">
    <location>
        <begin position="308"/>
        <end position="447"/>
    </location>
</feature>
<evidence type="ECO:0000256" key="2">
    <source>
        <dbReference type="ARBA" id="ARBA00004865"/>
    </source>
</evidence>
<protein>
    <recommendedName>
        <fullName evidence="4 14">Phosphoacetylglucosamine mutase</fullName>
        <shortName evidence="14">PAGM</shortName>
        <ecNumber evidence="4 14">5.4.2.3</ecNumber>
    </recommendedName>
    <alternativeName>
        <fullName evidence="12 14">Acetylglucosamine phosphomutase</fullName>
    </alternativeName>
    <alternativeName>
        <fullName evidence="11 14">N-acetylglucosamine-phosphate mutase</fullName>
    </alternativeName>
</protein>
<keyword evidence="8 14" id="KW-0413">Isomerase</keyword>
<dbReference type="GO" id="GO:0071555">
    <property type="term" value="P:cell wall organization"/>
    <property type="evidence" value="ECO:0007669"/>
    <property type="project" value="UniProtKB-KW"/>
</dbReference>
<name>A0A6G1LFA4_9PEZI</name>
<comment type="pathway">
    <text evidence="2 14">Nucleotide-sugar biosynthesis; UDP-N-acetyl-alpha-D-glucosamine biosynthesis; N-acetyl-alpha-D-glucosamine 1-phosphate from alpha-D-glucosamine 6-phosphate (route I): step 2/2.</text>
</comment>
<feature type="domain" description="Alpha-D-phosphohexomutase alpha/beta/alpha" evidence="20">
    <location>
        <begin position="122"/>
        <end position="180"/>
    </location>
</feature>
<dbReference type="EC" id="5.4.2.3" evidence="4 14"/>
<dbReference type="Gene3D" id="3.30.310.50">
    <property type="entry name" value="Alpha-D-phosphohexomutase, C-terminal domain"/>
    <property type="match status" value="1"/>
</dbReference>
<keyword evidence="24" id="KW-1185">Reference proteome</keyword>
<dbReference type="UniPathway" id="UPA00113">
    <property type="reaction ID" value="UER00530"/>
</dbReference>
<feature type="binding site" evidence="16">
    <location>
        <position position="519"/>
    </location>
    <ligand>
        <name>substrate</name>
    </ligand>
</feature>
<dbReference type="EMBL" id="ML995820">
    <property type="protein sequence ID" value="KAF2771249.1"/>
    <property type="molecule type" value="Genomic_DNA"/>
</dbReference>
<organism evidence="23 24">
    <name type="scientific">Teratosphaeria nubilosa</name>
    <dbReference type="NCBI Taxonomy" id="161662"/>
    <lineage>
        <taxon>Eukaryota</taxon>
        <taxon>Fungi</taxon>
        <taxon>Dikarya</taxon>
        <taxon>Ascomycota</taxon>
        <taxon>Pezizomycotina</taxon>
        <taxon>Dothideomycetes</taxon>
        <taxon>Dothideomycetidae</taxon>
        <taxon>Mycosphaerellales</taxon>
        <taxon>Teratosphaeriaceae</taxon>
        <taxon>Teratosphaeria</taxon>
    </lineage>
</organism>
<dbReference type="GO" id="GO:0005975">
    <property type="term" value="P:carbohydrate metabolic process"/>
    <property type="evidence" value="ECO:0007669"/>
    <property type="project" value="InterPro"/>
</dbReference>
<evidence type="ECO:0000256" key="8">
    <source>
        <dbReference type="ARBA" id="ARBA00023235"/>
    </source>
</evidence>
<dbReference type="Pfam" id="PF21405">
    <property type="entry name" value="AMG1_II"/>
    <property type="match status" value="1"/>
</dbReference>
<dbReference type="SUPFAM" id="SSF53738">
    <property type="entry name" value="Phosphoglucomutase, first 3 domains"/>
    <property type="match status" value="3"/>
</dbReference>
<dbReference type="GO" id="GO:0004610">
    <property type="term" value="F:phosphoacetylglucosamine mutase activity"/>
    <property type="evidence" value="ECO:0007669"/>
    <property type="project" value="UniProtKB-UniRule"/>
</dbReference>
<evidence type="ECO:0000313" key="24">
    <source>
        <dbReference type="Proteomes" id="UP000799436"/>
    </source>
</evidence>
<evidence type="ECO:0000256" key="14">
    <source>
        <dbReference type="PIRNR" id="PIRNR016408"/>
    </source>
</evidence>
<keyword evidence="7 14" id="KW-0460">Magnesium</keyword>
<dbReference type="InterPro" id="IPR049022">
    <property type="entry name" value="AMG1_III"/>
</dbReference>
<feature type="binding site" description="via phosphate group" evidence="17">
    <location>
        <position position="72"/>
    </location>
    <ligand>
        <name>Mg(2+)</name>
        <dbReference type="ChEBI" id="CHEBI:18420"/>
    </ligand>
</feature>
<gene>
    <name evidence="23" type="ORF">EJ03DRAFT_325698</name>
</gene>
<feature type="compositionally biased region" description="Polar residues" evidence="18">
    <location>
        <begin position="546"/>
        <end position="577"/>
    </location>
</feature>
<feature type="domain" description="Alpha-D-phosphohexomutase C-terminal" evidence="19">
    <location>
        <begin position="486"/>
        <end position="537"/>
    </location>
</feature>
<dbReference type="InterPro" id="IPR016657">
    <property type="entry name" value="PAGM"/>
</dbReference>
<feature type="binding site" evidence="17">
    <location>
        <position position="289"/>
    </location>
    <ligand>
        <name>Mg(2+)</name>
        <dbReference type="ChEBI" id="CHEBI:18420"/>
    </ligand>
</feature>
<evidence type="ECO:0000256" key="1">
    <source>
        <dbReference type="ARBA" id="ARBA00000558"/>
    </source>
</evidence>
<evidence type="ECO:0000256" key="12">
    <source>
        <dbReference type="ARBA" id="ARBA00032065"/>
    </source>
</evidence>
<dbReference type="Pfam" id="PF00408">
    <property type="entry name" value="PGM_PMM_IV"/>
    <property type="match status" value="1"/>
</dbReference>
<evidence type="ECO:0000256" key="13">
    <source>
        <dbReference type="ARBA" id="ARBA00059527"/>
    </source>
</evidence>
<dbReference type="Pfam" id="PF21404">
    <property type="entry name" value="AMG1_III"/>
    <property type="match status" value="1"/>
</dbReference>
<accession>A0A6G1LFA4</accession>
<feature type="active site" description="Phosphoserine intermediate" evidence="15">
    <location>
        <position position="72"/>
    </location>
</feature>
<dbReference type="InterPro" id="IPR036900">
    <property type="entry name" value="A-D-PHexomutase_C_sf"/>
</dbReference>
<evidence type="ECO:0000256" key="16">
    <source>
        <dbReference type="PIRSR" id="PIRSR016408-2"/>
    </source>
</evidence>
<evidence type="ECO:0000259" key="20">
    <source>
        <dbReference type="Pfam" id="PF02878"/>
    </source>
</evidence>
<dbReference type="SUPFAM" id="SSF55957">
    <property type="entry name" value="Phosphoglucomutase, C-terminal domain"/>
    <property type="match status" value="1"/>
</dbReference>
<feature type="binding site" evidence="17">
    <location>
        <position position="287"/>
    </location>
    <ligand>
        <name>Mg(2+)</name>
        <dbReference type="ChEBI" id="CHEBI:18420"/>
    </ligand>
</feature>
<evidence type="ECO:0000256" key="15">
    <source>
        <dbReference type="PIRSR" id="PIRSR016408-1"/>
    </source>
</evidence>
<feature type="binding site" evidence="16">
    <location>
        <begin position="510"/>
        <end position="514"/>
    </location>
    <ligand>
        <name>substrate</name>
    </ligand>
</feature>
<dbReference type="AlphaFoldDB" id="A0A6G1LFA4"/>
<keyword evidence="10" id="KW-0961">Cell wall biogenesis/degradation</keyword>
<evidence type="ECO:0000256" key="5">
    <source>
        <dbReference type="ARBA" id="ARBA00022553"/>
    </source>
</evidence>
<evidence type="ECO:0000256" key="9">
    <source>
        <dbReference type="ARBA" id="ARBA00023277"/>
    </source>
</evidence>
<evidence type="ECO:0000259" key="22">
    <source>
        <dbReference type="Pfam" id="PF21405"/>
    </source>
</evidence>
<dbReference type="InterPro" id="IPR016055">
    <property type="entry name" value="A-D-PHexomutase_a/b/a-I/II/III"/>
</dbReference>
<feature type="binding site" evidence="16">
    <location>
        <begin position="383"/>
        <end position="385"/>
    </location>
    <ligand>
        <name>substrate</name>
    </ligand>
</feature>
<evidence type="ECO:0000256" key="17">
    <source>
        <dbReference type="PIRSR" id="PIRSR016408-3"/>
    </source>
</evidence>
<dbReference type="GO" id="GO:0006048">
    <property type="term" value="P:UDP-N-acetylglucosamine biosynthetic process"/>
    <property type="evidence" value="ECO:0007669"/>
    <property type="project" value="UniProtKB-UniRule"/>
</dbReference>
<reference evidence="23" key="1">
    <citation type="journal article" date="2020" name="Stud. Mycol.">
        <title>101 Dothideomycetes genomes: a test case for predicting lifestyles and emergence of pathogens.</title>
        <authorList>
            <person name="Haridas S."/>
            <person name="Albert R."/>
            <person name="Binder M."/>
            <person name="Bloem J."/>
            <person name="Labutti K."/>
            <person name="Salamov A."/>
            <person name="Andreopoulos B."/>
            <person name="Baker S."/>
            <person name="Barry K."/>
            <person name="Bills G."/>
            <person name="Bluhm B."/>
            <person name="Cannon C."/>
            <person name="Castanera R."/>
            <person name="Culley D."/>
            <person name="Daum C."/>
            <person name="Ezra D."/>
            <person name="Gonzalez J."/>
            <person name="Henrissat B."/>
            <person name="Kuo A."/>
            <person name="Liang C."/>
            <person name="Lipzen A."/>
            <person name="Lutzoni F."/>
            <person name="Magnuson J."/>
            <person name="Mondo S."/>
            <person name="Nolan M."/>
            <person name="Ohm R."/>
            <person name="Pangilinan J."/>
            <person name="Park H.-J."/>
            <person name="Ramirez L."/>
            <person name="Alfaro M."/>
            <person name="Sun H."/>
            <person name="Tritt A."/>
            <person name="Yoshinaga Y."/>
            <person name="Zwiers L.-H."/>
            <person name="Turgeon B."/>
            <person name="Goodwin S."/>
            <person name="Spatafora J."/>
            <person name="Crous P."/>
            <person name="Grigoriev I."/>
        </authorList>
    </citation>
    <scope>NUCLEOTIDE SEQUENCE</scope>
    <source>
        <strain evidence="23">CBS 116005</strain>
    </source>
</reference>
<evidence type="ECO:0000256" key="6">
    <source>
        <dbReference type="ARBA" id="ARBA00022723"/>
    </source>
</evidence>
<dbReference type="OrthoDB" id="1928at2759"/>
<keyword evidence="9" id="KW-0119">Carbohydrate metabolism</keyword>
<dbReference type="InterPro" id="IPR049023">
    <property type="entry name" value="AMG1_II"/>
</dbReference>
<dbReference type="GO" id="GO:0000287">
    <property type="term" value="F:magnesium ion binding"/>
    <property type="evidence" value="ECO:0007669"/>
    <property type="project" value="InterPro"/>
</dbReference>
<dbReference type="FunFam" id="3.30.310.50:FF:000003">
    <property type="entry name" value="Phosphoacetylglucosamine mutase"/>
    <property type="match status" value="1"/>
</dbReference>
<evidence type="ECO:0000256" key="11">
    <source>
        <dbReference type="ARBA" id="ARBA00031926"/>
    </source>
</evidence>
<comment type="catalytic activity">
    <reaction evidence="1 14">
        <text>N-acetyl-alpha-D-glucosamine 1-phosphate = N-acetyl-D-glucosamine 6-phosphate</text>
        <dbReference type="Rhea" id="RHEA:23804"/>
        <dbReference type="ChEBI" id="CHEBI:57513"/>
        <dbReference type="ChEBI" id="CHEBI:57776"/>
        <dbReference type="EC" id="5.4.2.3"/>
    </reaction>
</comment>
<evidence type="ECO:0000256" key="18">
    <source>
        <dbReference type="SAM" id="MobiDB-lite"/>
    </source>
</evidence>
<sequence>MAASIDEYAAALQKAAEKFPRADTDRDFTYGTAGFRMRADLLDYVVFTVGLTAALRSRKLNGKTIGVMITASHNPAEDNGVKIVDPMGEMMEQEWERPATVFSNIRDPQQLSAGFKEAVKELRVDISKPANVIFARDTRPSGARLVKALVAALEAAGATYQDYGYNTTPQLHYLVRATNTRDTDRPFGEVSEEGYYKKLAAAYAKAMQYSTQHTPVTIDGANGVGAPKMKELLKYLPKDKFKCKIVKDKIENPDILNSKAGADFVKTSQRAPEGFDGKPYDRWASFDGDADRIVYYFHKEGSVFKLLDGDRIATLAAAFIADLVRKAGLEESIKIAVVQTAYANGGSTKYVEQVLKLKVEFTPTGVKHLHHVAAQSDIGVYFEANGHGTVLFSDRALRVMRKHEPESPAQLEALDTLKALSELINQTVGDAISDLLLVEVILAHKDWTVVEWLNTYNDLPNKLAKVVVNDRSQYKTVPNTAERKLQTPEGMQKGIDNIVAKYKQGRSFVRASGTEDAVRVYAEAAETYEVEDMIGKVCDLIRSTDSDSIPSSTNAPADSKSEQSATLGRSPQGPNAP</sequence>
<dbReference type="Proteomes" id="UP000799436">
    <property type="component" value="Unassembled WGS sequence"/>
</dbReference>
<dbReference type="InterPro" id="IPR016066">
    <property type="entry name" value="A-D-PHexomutase_CS"/>
</dbReference>
<comment type="cofactor">
    <cofactor evidence="14 17">
        <name>Mg(2+)</name>
        <dbReference type="ChEBI" id="CHEBI:18420"/>
    </cofactor>
    <text evidence="14 17">Binds 1 Mg(2+) ion per subunit.</text>
</comment>
<dbReference type="Pfam" id="PF02878">
    <property type="entry name" value="PGM_PMM_I"/>
    <property type="match status" value="2"/>
</dbReference>
<comment type="function">
    <text evidence="13 14">Catalyzes the conversion of GlcNAc-6-P into GlcNAc-1-P during the synthesis of uridine diphosphate/UDP-GlcNAc, which is a biosynthetic precursor of chitin and also supplies the amino sugars for N-linked oligosaccharides of glycoproteins.</text>
</comment>
<dbReference type="FunFam" id="3.40.120.10:FF:000013">
    <property type="entry name" value="Phosphoacetylglucosamine mutase"/>
    <property type="match status" value="1"/>
</dbReference>